<dbReference type="InterPro" id="IPR002156">
    <property type="entry name" value="RNaseH_domain"/>
</dbReference>
<dbReference type="InterPro" id="IPR036691">
    <property type="entry name" value="Endo/exonu/phosph_ase_sf"/>
</dbReference>
<dbReference type="AlphaFoldDB" id="A0A9Q3DL47"/>
<dbReference type="PROSITE" id="PS50879">
    <property type="entry name" value="RNASE_H_1"/>
    <property type="match status" value="1"/>
</dbReference>
<evidence type="ECO:0000259" key="1">
    <source>
        <dbReference type="PROSITE" id="PS50878"/>
    </source>
</evidence>
<dbReference type="Pfam" id="PF00075">
    <property type="entry name" value="RNase_H"/>
    <property type="match status" value="1"/>
</dbReference>
<dbReference type="GO" id="GO:0003676">
    <property type="term" value="F:nucleic acid binding"/>
    <property type="evidence" value="ECO:0007669"/>
    <property type="project" value="InterPro"/>
</dbReference>
<dbReference type="InterPro" id="IPR036397">
    <property type="entry name" value="RNaseH_sf"/>
</dbReference>
<dbReference type="Gene3D" id="3.30.420.10">
    <property type="entry name" value="Ribonuclease H-like superfamily/Ribonuclease H"/>
    <property type="match status" value="1"/>
</dbReference>
<gene>
    <name evidence="3" type="ORF">O181_043328</name>
</gene>
<dbReference type="SUPFAM" id="SSF56672">
    <property type="entry name" value="DNA/RNA polymerases"/>
    <property type="match status" value="1"/>
</dbReference>
<dbReference type="Proteomes" id="UP000765509">
    <property type="component" value="Unassembled WGS sequence"/>
</dbReference>
<evidence type="ECO:0000313" key="4">
    <source>
        <dbReference type="Proteomes" id="UP000765509"/>
    </source>
</evidence>
<evidence type="ECO:0008006" key="5">
    <source>
        <dbReference type="Google" id="ProtNLM"/>
    </source>
</evidence>
<dbReference type="InterPro" id="IPR043502">
    <property type="entry name" value="DNA/RNA_pol_sf"/>
</dbReference>
<dbReference type="EMBL" id="AVOT02017487">
    <property type="protein sequence ID" value="MBW0503613.1"/>
    <property type="molecule type" value="Genomic_DNA"/>
</dbReference>
<dbReference type="Gene3D" id="3.60.10.10">
    <property type="entry name" value="Endonuclease/exonuclease/phosphatase"/>
    <property type="match status" value="1"/>
</dbReference>
<organism evidence="3 4">
    <name type="scientific">Austropuccinia psidii MF-1</name>
    <dbReference type="NCBI Taxonomy" id="1389203"/>
    <lineage>
        <taxon>Eukaryota</taxon>
        <taxon>Fungi</taxon>
        <taxon>Dikarya</taxon>
        <taxon>Basidiomycota</taxon>
        <taxon>Pucciniomycotina</taxon>
        <taxon>Pucciniomycetes</taxon>
        <taxon>Pucciniales</taxon>
        <taxon>Sphaerophragmiaceae</taxon>
        <taxon>Austropuccinia</taxon>
    </lineage>
</organism>
<dbReference type="CDD" id="cd09276">
    <property type="entry name" value="Rnase_HI_RT_non_LTR"/>
    <property type="match status" value="1"/>
</dbReference>
<accession>A0A9Q3DL47</accession>
<sequence length="1061" mass="120913">MEGKSLYLASPPGIPTFLSRHGLATTINHLWSNSKARNLITSAHIQLNNHASDHQPITTNIALNFQQNISKPSHISMRLSDLNHTKLQEDGKKTNINTTKHKPWWDVKTLTPLVRGRNKARKWALIEKTPKAKNCYQAWQSAFKTEIKRLKNEHWRKFLAESSPNHVFQAYKFTKPMKAGDILPLRDNEGNLTLDNKIKAQILFEGTSVIHNQVDISDINPSYINTPLVFPPITMHELTRALEELPKKKSPGPDQIPNELLKIASTHLTPYLKEVFNGCLQNGYFPSMWKRALTAIIRKSGKDDYSDPRAYRPIALLNTLGKLFEKIINDRLSFWAEYTGSLANGNMGGRPGRSIYDSFVILTSWIKVQWRNGKTVIGLFLDVSSAYPSVVSDRLIHTLTKKECPPYLISIIKSFLNNRSTIMKLDSYLSDPIAIDRGLPQGSPLSVTLYLLYNSALLVDNLLTLEDQEISLGFVDDVAHLVSDSSYDKSLKRLHERENLSLEWGLKHGAVFDKKKAKVIVFSHKKIASQEVFLFGDQELKFDKEVKWLGLMLDQKLTFKKQIAKTKATFLSLYNQLARIIKVTYGINNQEAKQLVSAVIQSRVLYGSLVWFTKRNEKSVSSFLETSHKKCVRLTTGFLKQTPIAFLKHDGVLKSLLNAHTRLSHKYIYRAWTLPPNHPVKRIVKKEIAEAKQTHYSPISLAIRKEELSTLLYTNPIELIYPKPMAPWLPILNPPLNLALTREDAKKQVKSQLSKEMASNSLIIFTDGSSIPKQGVEAAALIVNTTKSKKRFIGTTESFSNFEVELMGIQLAVDLIQEETTKNTTITSAAIFSDSQGALIKSTDPYYSSSGQHIYVRTFNKLRKLKEKIGVTLYWCPGHEDIEHNCKVDKLAKEATSNTNINNKDIIPLSLSQLQQLATRITPILTPLTEGEKKRVKFKTERRKIAEKLDTLEKGIAELIHQLRAGHVPLNDHLTRIKSISNYKCPECGRRETINHFLLYCCAYRKARNRFRKTIIKNKLKTNFYRSELILDSPDVFLDLGCYIMDTNRFPHIKNYHDHQS</sequence>
<dbReference type="PROSITE" id="PS50878">
    <property type="entry name" value="RT_POL"/>
    <property type="match status" value="1"/>
</dbReference>
<keyword evidence="4" id="KW-1185">Reference proteome</keyword>
<proteinExistence type="predicted"/>
<feature type="domain" description="Reverse transcriptase" evidence="1">
    <location>
        <begin position="278"/>
        <end position="553"/>
    </location>
</feature>
<dbReference type="InterPro" id="IPR012337">
    <property type="entry name" value="RNaseH-like_sf"/>
</dbReference>
<dbReference type="SUPFAM" id="SSF53098">
    <property type="entry name" value="Ribonuclease H-like"/>
    <property type="match status" value="1"/>
</dbReference>
<protein>
    <recommendedName>
        <fullName evidence="5">Reverse transcriptase domain-containing protein</fullName>
    </recommendedName>
</protein>
<dbReference type="InterPro" id="IPR000477">
    <property type="entry name" value="RT_dom"/>
</dbReference>
<dbReference type="CDD" id="cd01650">
    <property type="entry name" value="RT_nLTR_like"/>
    <property type="match status" value="1"/>
</dbReference>
<comment type="caution">
    <text evidence="3">The sequence shown here is derived from an EMBL/GenBank/DDBJ whole genome shotgun (WGS) entry which is preliminary data.</text>
</comment>
<evidence type="ECO:0000313" key="3">
    <source>
        <dbReference type="EMBL" id="MBW0503613.1"/>
    </source>
</evidence>
<reference evidence="3" key="1">
    <citation type="submission" date="2021-03" db="EMBL/GenBank/DDBJ databases">
        <title>Draft genome sequence of rust myrtle Austropuccinia psidii MF-1, a brazilian biotype.</title>
        <authorList>
            <person name="Quecine M.C."/>
            <person name="Pachon D.M.R."/>
            <person name="Bonatelli M.L."/>
            <person name="Correr F.H."/>
            <person name="Franceschini L.M."/>
            <person name="Leite T.F."/>
            <person name="Margarido G.R.A."/>
            <person name="Almeida C.A."/>
            <person name="Ferrarezi J.A."/>
            <person name="Labate C.A."/>
        </authorList>
    </citation>
    <scope>NUCLEOTIDE SEQUENCE</scope>
    <source>
        <strain evidence="3">MF-1</strain>
    </source>
</reference>
<evidence type="ECO:0000259" key="2">
    <source>
        <dbReference type="PROSITE" id="PS50879"/>
    </source>
</evidence>
<dbReference type="PANTHER" id="PTHR33481">
    <property type="entry name" value="REVERSE TRANSCRIPTASE"/>
    <property type="match status" value="1"/>
</dbReference>
<dbReference type="PANTHER" id="PTHR33481:SF1">
    <property type="entry name" value="ENDONUCLEASE_EXONUCLEASE_PHOSPHATASE DOMAIN-CONTAINING PROTEIN-RELATED"/>
    <property type="match status" value="1"/>
</dbReference>
<feature type="domain" description="RNase H type-1" evidence="2">
    <location>
        <begin position="758"/>
        <end position="897"/>
    </location>
</feature>
<name>A0A9Q3DL47_9BASI</name>
<dbReference type="GO" id="GO:0004523">
    <property type="term" value="F:RNA-DNA hybrid ribonuclease activity"/>
    <property type="evidence" value="ECO:0007669"/>
    <property type="project" value="InterPro"/>
</dbReference>
<dbReference type="Pfam" id="PF00078">
    <property type="entry name" value="RVT_1"/>
    <property type="match status" value="1"/>
</dbReference>
<dbReference type="OrthoDB" id="2507389at2759"/>